<dbReference type="Proteomes" id="UP000051681">
    <property type="component" value="Unassembled WGS sequence"/>
</dbReference>
<name>A0A0P1H4W1_9RHOB</name>
<proteinExistence type="inferred from homology"/>
<evidence type="ECO:0000256" key="4">
    <source>
        <dbReference type="ARBA" id="ARBA00022833"/>
    </source>
</evidence>
<feature type="binding site" evidence="6">
    <location>
        <position position="516"/>
    </location>
    <ligand>
        <name>Zn(2+)</name>
        <dbReference type="ChEBI" id="CHEBI:29105"/>
    </ligand>
</feature>
<dbReference type="InterPro" id="IPR018752">
    <property type="entry name" value="DabA"/>
</dbReference>
<evidence type="ECO:0000256" key="5">
    <source>
        <dbReference type="ARBA" id="ARBA00023136"/>
    </source>
</evidence>
<comment type="subcellular location">
    <subcellularLocation>
        <location evidence="6">Cell membrane</location>
        <topology evidence="6">Peripheral membrane protein</topology>
    </subcellularLocation>
</comment>
<feature type="binding site" evidence="6">
    <location>
        <position position="501"/>
    </location>
    <ligand>
        <name>Zn(2+)</name>
        <dbReference type="ChEBI" id="CHEBI:29105"/>
    </ligand>
</feature>
<keyword evidence="2 6" id="KW-1003">Cell membrane</keyword>
<dbReference type="HAMAP" id="MF_01871">
    <property type="entry name" value="DabA"/>
    <property type="match status" value="1"/>
</dbReference>
<comment type="similarity">
    <text evidence="6">Belongs to the inorganic carbon transporter (TC 9.A.2) DabA family.</text>
</comment>
<gene>
    <name evidence="6" type="primary">dabA</name>
    <name evidence="7" type="ORF">TM5383_03029</name>
</gene>
<organism evidence="7 8">
    <name type="scientific">Thalassovita mediterranea</name>
    <dbReference type="NCBI Taxonomy" id="340021"/>
    <lineage>
        <taxon>Bacteria</taxon>
        <taxon>Pseudomonadati</taxon>
        <taxon>Pseudomonadota</taxon>
        <taxon>Alphaproteobacteria</taxon>
        <taxon>Rhodobacterales</taxon>
        <taxon>Roseobacteraceae</taxon>
        <taxon>Thalassovita</taxon>
    </lineage>
</organism>
<protein>
    <recommendedName>
        <fullName evidence="6">Probable inorganic carbon transporter subunit DabA</fullName>
    </recommendedName>
</protein>
<keyword evidence="4 6" id="KW-0862">Zinc</keyword>
<dbReference type="Pfam" id="PF10070">
    <property type="entry name" value="DabA"/>
    <property type="match status" value="1"/>
</dbReference>
<dbReference type="OrthoDB" id="9805101at2"/>
<evidence type="ECO:0000313" key="8">
    <source>
        <dbReference type="Proteomes" id="UP000051681"/>
    </source>
</evidence>
<dbReference type="GO" id="GO:0008270">
    <property type="term" value="F:zinc ion binding"/>
    <property type="evidence" value="ECO:0007669"/>
    <property type="project" value="UniProtKB-UniRule"/>
</dbReference>
<evidence type="ECO:0000256" key="6">
    <source>
        <dbReference type="HAMAP-Rule" id="MF_01871"/>
    </source>
</evidence>
<dbReference type="AlphaFoldDB" id="A0A0P1H4W1"/>
<dbReference type="GO" id="GO:0005886">
    <property type="term" value="C:plasma membrane"/>
    <property type="evidence" value="ECO:0007669"/>
    <property type="project" value="UniProtKB-SubCell"/>
</dbReference>
<dbReference type="PANTHER" id="PTHR38344:SF1">
    <property type="entry name" value="INORGANIC CARBON TRANSPORTER SUBUNIT DABA-RELATED"/>
    <property type="match status" value="1"/>
</dbReference>
<dbReference type="PANTHER" id="PTHR38344">
    <property type="entry name" value="UPF0753 PROTEIN AQ_863"/>
    <property type="match status" value="1"/>
</dbReference>
<evidence type="ECO:0000256" key="2">
    <source>
        <dbReference type="ARBA" id="ARBA00022475"/>
    </source>
</evidence>
<evidence type="ECO:0000256" key="3">
    <source>
        <dbReference type="ARBA" id="ARBA00022723"/>
    </source>
</evidence>
<evidence type="ECO:0000256" key="1">
    <source>
        <dbReference type="ARBA" id="ARBA00022448"/>
    </source>
</evidence>
<reference evidence="7 8" key="1">
    <citation type="submission" date="2015-09" db="EMBL/GenBank/DDBJ databases">
        <authorList>
            <consortium name="Swine Surveillance"/>
        </authorList>
    </citation>
    <scope>NUCLEOTIDE SEQUENCE [LARGE SCALE GENOMIC DNA]</scope>
    <source>
        <strain evidence="7 8">CECT 8383</strain>
    </source>
</reference>
<dbReference type="STRING" id="340021.TM5383_03029"/>
<keyword evidence="3 6" id="KW-0479">Metal-binding</keyword>
<sequence length="817" mass="87145">MFAKLETFPAALLELVACAKSSAKAIPPLFPLSTSVAVNPFLGQSEEPLAVTAARLARVGGARITPPRSHWAAKLAAGTMTEADLADATRAASAHPSAAVFAQPTLDEVIASLGAEPEPAAALPTVAELAADVSGVDWPGLIEDRIGVWAASHFDQGQALWKQAKSDSAFASWRDFAARDLTPEIHGLKGFCSFVAETNRSHWRAIGRACENLGVDTAASHTAFHRWLTTLGGWAQYGRYHLWQAELNGDLDSTVTELLAIRMVFDEALFELYRDQIIERWEQVVAAHQAPVTPDKELIIDAILQDAGDRAAQRALADALEAGAPRKAVDPAAPERPAVQAAFCIDVRSEVLRRALEAQDSAIQTIGFAGFFGLASAHKAAGSDVTEMRGPALLQAGLTSQVVEPKQVDLGRRYSARAKRAWGRFKLAAVSSFAFVEATGPLYAGKLMKDSLGTGHGAAVEPAPKLDPMIDLPTRVGMAKTVLSAMSLTSEFAPIVMLAGHGAHVTNNPHESALQCGACGGHAGDVNARLLAALLNDRDVRLGLRDQGVDVPDDTAFLPALHHTTTDEITLYEDDLPLGADRSGLAQLRSWLAAAGTLARSERAGRLPRAEDAKSVLRRARDWAETRPEWGLAGCRAFIAAPRGRTDGADLAGQSFLHNYDWQRDEGFGVLELIMTAPVVVASWISLQYYGSTTAPALFGGGNKLLHNVVGGIGVLEGNNGAPRAGLPWQSVHDGSGFQHDPLRLSVVIEAPREAMSDILDRHPAVRALFDNGWLHLIAMDDAGRLAWRYSGDLTWQPLGRTTGASATKGTLPIAAE</sequence>
<comment type="function">
    <text evidence="6">Part of an energy-coupled inorganic carbon pump.</text>
</comment>
<dbReference type="EMBL" id="CYSF01000017">
    <property type="protein sequence ID" value="CUH85788.1"/>
    <property type="molecule type" value="Genomic_DNA"/>
</dbReference>
<keyword evidence="5 6" id="KW-0472">Membrane</keyword>
<feature type="binding site" evidence="6">
    <location>
        <position position="346"/>
    </location>
    <ligand>
        <name>Zn(2+)</name>
        <dbReference type="ChEBI" id="CHEBI:29105"/>
    </ligand>
</feature>
<keyword evidence="8" id="KW-1185">Reference proteome</keyword>
<comment type="cofactor">
    <cofactor evidence="6">
        <name>Zn(2+)</name>
        <dbReference type="ChEBI" id="CHEBI:29105"/>
    </cofactor>
</comment>
<dbReference type="RefSeq" id="WP_058319836.1">
    <property type="nucleotide sequence ID" value="NZ_CYSF01000017.1"/>
</dbReference>
<keyword evidence="1 6" id="KW-0813">Transport</keyword>
<comment type="subunit">
    <text evidence="6">Forms a complex with DabB.</text>
</comment>
<accession>A0A0P1H4W1</accession>
<feature type="binding site" evidence="6">
    <location>
        <position position="344"/>
    </location>
    <ligand>
        <name>Zn(2+)</name>
        <dbReference type="ChEBI" id="CHEBI:29105"/>
    </ligand>
</feature>
<evidence type="ECO:0000313" key="7">
    <source>
        <dbReference type="EMBL" id="CUH85788.1"/>
    </source>
</evidence>